<dbReference type="InterPro" id="IPR033247">
    <property type="entry name" value="Transketolase_fam"/>
</dbReference>
<feature type="binding site" evidence="13">
    <location>
        <position position="263"/>
    </location>
    <ligand>
        <name>substrate</name>
    </ligand>
</feature>
<comment type="similarity">
    <text evidence="3">Belongs to the transketolase family.</text>
</comment>
<accession>A0A0M4D033</accession>
<dbReference type="Gene3D" id="3.40.50.970">
    <property type="match status" value="2"/>
</dbReference>
<dbReference type="GO" id="GO:0005829">
    <property type="term" value="C:cytosol"/>
    <property type="evidence" value="ECO:0007669"/>
    <property type="project" value="TreeGrafter"/>
</dbReference>
<dbReference type="Pfam" id="PF22613">
    <property type="entry name" value="Transketolase_C_1"/>
    <property type="match status" value="1"/>
</dbReference>
<dbReference type="Pfam" id="PF00456">
    <property type="entry name" value="Transketolase_N"/>
    <property type="match status" value="1"/>
</dbReference>
<dbReference type="InterPro" id="IPR020826">
    <property type="entry name" value="Transketolase_BS"/>
</dbReference>
<feature type="domain" description="Transketolase-like pyrimidine-binding" evidence="17">
    <location>
        <begin position="355"/>
        <end position="525"/>
    </location>
</feature>
<dbReference type="NCBIfam" id="TIGR00232">
    <property type="entry name" value="tktlase_bact"/>
    <property type="match status" value="1"/>
</dbReference>
<feature type="binding site" evidence="15">
    <location>
        <position position="189"/>
    </location>
    <ligand>
        <name>Mg(2+)</name>
        <dbReference type="ChEBI" id="CHEBI:18420"/>
    </ligand>
</feature>
<keyword evidence="7 15" id="KW-0479">Metal-binding</keyword>
<evidence type="ECO:0000256" key="1">
    <source>
        <dbReference type="ARBA" id="ARBA00001913"/>
    </source>
</evidence>
<dbReference type="SMART" id="SM00861">
    <property type="entry name" value="Transket_pyr"/>
    <property type="match status" value="1"/>
</dbReference>
<evidence type="ECO:0000256" key="10">
    <source>
        <dbReference type="ARBA" id="ARBA00049473"/>
    </source>
</evidence>
<feature type="binding site" evidence="14">
    <location>
        <position position="437"/>
    </location>
    <ligand>
        <name>thiamine diphosphate</name>
        <dbReference type="ChEBI" id="CHEBI:58937"/>
    </ligand>
</feature>
<feature type="binding site" evidence="15">
    <location>
        <position position="159"/>
    </location>
    <ligand>
        <name>Mg(2+)</name>
        <dbReference type="ChEBI" id="CHEBI:18420"/>
    </ligand>
</feature>
<dbReference type="GO" id="GO:0009052">
    <property type="term" value="P:pentose-phosphate shunt, non-oxidative branch"/>
    <property type="evidence" value="ECO:0007669"/>
    <property type="project" value="UniProtKB-ARBA"/>
</dbReference>
<evidence type="ECO:0000256" key="5">
    <source>
        <dbReference type="ARBA" id="ARBA00013152"/>
    </source>
</evidence>
<evidence type="ECO:0000256" key="16">
    <source>
        <dbReference type="PIRSR" id="PIRSR605478-5"/>
    </source>
</evidence>
<feature type="binding site" evidence="13">
    <location>
        <position position="473"/>
    </location>
    <ligand>
        <name>substrate</name>
    </ligand>
</feature>
<evidence type="ECO:0000256" key="12">
    <source>
        <dbReference type="PIRSR" id="PIRSR605478-1"/>
    </source>
</evidence>
<dbReference type="FunFam" id="3.40.50.970:FF:000004">
    <property type="entry name" value="Transketolase"/>
    <property type="match status" value="1"/>
</dbReference>
<protein>
    <recommendedName>
        <fullName evidence="5 11">Transketolase</fullName>
        <ecNumber evidence="5 11">2.2.1.1</ecNumber>
    </recommendedName>
</protein>
<evidence type="ECO:0000256" key="14">
    <source>
        <dbReference type="PIRSR" id="PIRSR605478-3"/>
    </source>
</evidence>
<evidence type="ECO:0000256" key="3">
    <source>
        <dbReference type="ARBA" id="ARBA00007131"/>
    </source>
</evidence>
<evidence type="ECO:0000256" key="15">
    <source>
        <dbReference type="PIRSR" id="PIRSR605478-4"/>
    </source>
</evidence>
<comment type="cofactor">
    <cofactor evidence="1">
        <name>Ca(2+)</name>
        <dbReference type="ChEBI" id="CHEBI:29108"/>
    </cofactor>
</comment>
<feature type="site" description="Important for catalytic activity" evidence="16">
    <location>
        <position position="33"/>
    </location>
</feature>
<dbReference type="CDD" id="cd02012">
    <property type="entry name" value="TPP_TK"/>
    <property type="match status" value="1"/>
</dbReference>
<dbReference type="InterPro" id="IPR005478">
    <property type="entry name" value="Transketolase_bac-like"/>
</dbReference>
<dbReference type="Gene3D" id="3.40.50.920">
    <property type="match status" value="1"/>
</dbReference>
<dbReference type="GO" id="GO:0046872">
    <property type="term" value="F:metal ion binding"/>
    <property type="evidence" value="ECO:0007669"/>
    <property type="project" value="UniProtKB-KW"/>
</dbReference>
<dbReference type="KEGG" id="des:DSOUD_0343"/>
<feature type="binding site" evidence="13">
    <location>
        <position position="385"/>
    </location>
    <ligand>
        <name>substrate</name>
    </ligand>
</feature>
<sequence>MRQPAFDPQLARHAIDTIRLLAADAVEAANSGHPGTPMEAAPIAYLLYSRHLRHNPQNPRWPGRDRFLLSCGHASALLYSILHLTGYDLSLEDLQRFRQIGSLTPGHPEYGHTPGVETTTGPLGQGFAVGVGMAMGSRFLSAEVDSGLFDYRIYALCSDGDLMEGVASEAASLAGHLRLGNLIYLYLDNRITIEGGTDLSFSEEVATRFLAYGWQVQHVEGENLPEIDGALEAAKGDPRPSLIIARTHIGQGSPHKQDSAEAHGAPLGTEELRLTKAAFGWDPELSFVVPAAVREHLRGAVARGAEMERQWWEELGRRQDLDPTPFAPWLAAREGELPAGWDQDLPVFPPGAEAMATRKASGLALNAVAGRIPFLLGGSADLAPSNNTSLSGAGAFAPGRSGRNIHFGVREHAMGAILNGLAHTDGLIPFGGTFLIFSDYMRPPIRLAAMMGLAPIYVFTHDSIGLGEDGPTHQPVEQLTALRAIPGLTVIRPADANETAEAWRAAISNRRGPTALILSRQNLPLLDRGIFAPASGLRRGGYVLAAEEGALQGIVIASGSEVQLALAARELLQKEGIGVRVVSLPSWEIFEAQDRPYRESVLPPSCAPRLAVEAASPLGWDRYVGDRGAVIAMAGYGASAPASALFEHFGFTAAAVAEKVRSLLG</sequence>
<dbReference type="InterPro" id="IPR005475">
    <property type="entry name" value="Transketolase-like_Pyr-bd"/>
</dbReference>
<evidence type="ECO:0000256" key="6">
    <source>
        <dbReference type="ARBA" id="ARBA00022679"/>
    </source>
</evidence>
<evidence type="ECO:0000256" key="7">
    <source>
        <dbReference type="ARBA" id="ARBA00022723"/>
    </source>
</evidence>
<comment type="cofactor">
    <cofactor evidence="14">
        <name>thiamine diphosphate</name>
        <dbReference type="ChEBI" id="CHEBI:58937"/>
    </cofactor>
    <text evidence="14">Binds 1 thiamine pyrophosphate per subunit. During the reaction, the substrate forms a covalent intermediate with the cofactor.</text>
</comment>
<feature type="binding site" evidence="13">
    <location>
        <position position="520"/>
    </location>
    <ligand>
        <name>substrate</name>
    </ligand>
</feature>
<feature type="site" description="Important for catalytic activity" evidence="16">
    <location>
        <position position="263"/>
    </location>
</feature>
<organism evidence="18 19">
    <name type="scientific">Desulfuromonas soudanensis</name>
    <dbReference type="NCBI Taxonomy" id="1603606"/>
    <lineage>
        <taxon>Bacteria</taxon>
        <taxon>Pseudomonadati</taxon>
        <taxon>Thermodesulfobacteriota</taxon>
        <taxon>Desulfuromonadia</taxon>
        <taxon>Desulfuromonadales</taxon>
        <taxon>Desulfuromonadaceae</taxon>
        <taxon>Desulfuromonas</taxon>
    </lineage>
</organism>
<evidence type="ECO:0000256" key="9">
    <source>
        <dbReference type="ARBA" id="ARBA00023052"/>
    </source>
</evidence>
<dbReference type="InterPro" id="IPR009014">
    <property type="entry name" value="Transketo_C/PFOR_II"/>
</dbReference>
<evidence type="ECO:0000256" key="13">
    <source>
        <dbReference type="PIRSR" id="PIRSR605478-2"/>
    </source>
</evidence>
<feature type="binding site" evidence="13">
    <location>
        <position position="358"/>
    </location>
    <ligand>
        <name>substrate</name>
    </ligand>
</feature>
<dbReference type="SUPFAM" id="SSF52518">
    <property type="entry name" value="Thiamin diphosphate-binding fold (THDP-binding)"/>
    <property type="match status" value="2"/>
</dbReference>
<dbReference type="Proteomes" id="UP000057158">
    <property type="component" value="Chromosome"/>
</dbReference>
<evidence type="ECO:0000256" key="2">
    <source>
        <dbReference type="ARBA" id="ARBA00001941"/>
    </source>
</evidence>
<keyword evidence="9 14" id="KW-0786">Thiamine pyrophosphate</keyword>
<dbReference type="EMBL" id="CP010802">
    <property type="protein sequence ID" value="ALC15138.1"/>
    <property type="molecule type" value="Genomic_DNA"/>
</dbReference>
<feature type="binding site" evidence="14">
    <location>
        <position position="263"/>
    </location>
    <ligand>
        <name>thiamine diphosphate</name>
        <dbReference type="ChEBI" id="CHEBI:58937"/>
    </ligand>
</feature>
<feature type="binding site" evidence="13">
    <location>
        <position position="33"/>
    </location>
    <ligand>
        <name>substrate</name>
    </ligand>
</feature>
<dbReference type="GO" id="GO:0004802">
    <property type="term" value="F:transketolase activity"/>
    <property type="evidence" value="ECO:0007669"/>
    <property type="project" value="UniProtKB-UniRule"/>
</dbReference>
<name>A0A0M4D033_9BACT</name>
<evidence type="ECO:0000259" key="17">
    <source>
        <dbReference type="SMART" id="SM00861"/>
    </source>
</evidence>
<dbReference type="EC" id="2.2.1.1" evidence="5 11"/>
<evidence type="ECO:0000256" key="8">
    <source>
        <dbReference type="ARBA" id="ARBA00022842"/>
    </source>
</evidence>
<dbReference type="AlphaFoldDB" id="A0A0M4D033"/>
<dbReference type="SUPFAM" id="SSF52922">
    <property type="entry name" value="TK C-terminal domain-like"/>
    <property type="match status" value="1"/>
</dbReference>
<gene>
    <name evidence="18" type="primary">tkt</name>
    <name evidence="18" type="ORF">DSOUD_0343</name>
</gene>
<keyword evidence="6" id="KW-0808">Transferase</keyword>
<feature type="binding site" evidence="14">
    <location>
        <begin position="121"/>
        <end position="123"/>
    </location>
    <ligand>
        <name>thiamine diphosphate</name>
        <dbReference type="ChEBI" id="CHEBI:58937"/>
    </ligand>
</feature>
<keyword evidence="19" id="KW-1185">Reference proteome</keyword>
<feature type="binding site" evidence="14">
    <location>
        <position position="160"/>
    </location>
    <ligand>
        <name>thiamine diphosphate</name>
        <dbReference type="ChEBI" id="CHEBI:58937"/>
    </ligand>
</feature>
<dbReference type="STRING" id="1603606.DSOUD_0343"/>
<comment type="cofactor">
    <cofactor evidence="15">
        <name>Mg(2+)</name>
        <dbReference type="ChEBI" id="CHEBI:18420"/>
    </cofactor>
    <text evidence="15">Binds 1 Mg(2+) ion per subunit. Can also utilize other divalent metal cations, such as Ca(2+), Mn(2+) and Co(2+).</text>
</comment>
<reference evidence="18 19" key="1">
    <citation type="submission" date="2015-07" db="EMBL/GenBank/DDBJ databases">
        <title>Isolation and Genomic Characterization of a Novel Halophilic Metal-Reducing Deltaproteobacterium from the Deep Subsurface.</title>
        <authorList>
            <person name="Badalamenti J.P."/>
            <person name="Summers Z.M."/>
            <person name="Gralnick J.A."/>
            <person name="Bond D.R."/>
        </authorList>
    </citation>
    <scope>NUCLEOTIDE SEQUENCE [LARGE SCALE GENOMIC DNA]</scope>
    <source>
        <strain evidence="18 19">WTL</strain>
    </source>
</reference>
<dbReference type="PANTHER" id="PTHR43522:SF2">
    <property type="entry name" value="TRANSKETOLASE 1-RELATED"/>
    <property type="match status" value="1"/>
</dbReference>
<dbReference type="PANTHER" id="PTHR43522">
    <property type="entry name" value="TRANSKETOLASE"/>
    <property type="match status" value="1"/>
</dbReference>
<comment type="subunit">
    <text evidence="4">Homodimer.</text>
</comment>
<feature type="binding site" evidence="14">
    <location>
        <position position="189"/>
    </location>
    <ligand>
        <name>thiamine diphosphate</name>
        <dbReference type="ChEBI" id="CHEBI:58937"/>
    </ligand>
</feature>
<comment type="catalytic activity">
    <reaction evidence="10">
        <text>D-sedoheptulose 7-phosphate + D-glyceraldehyde 3-phosphate = aldehydo-D-ribose 5-phosphate + D-xylulose 5-phosphate</text>
        <dbReference type="Rhea" id="RHEA:10508"/>
        <dbReference type="ChEBI" id="CHEBI:57483"/>
        <dbReference type="ChEBI" id="CHEBI:57737"/>
        <dbReference type="ChEBI" id="CHEBI:58273"/>
        <dbReference type="ChEBI" id="CHEBI:59776"/>
        <dbReference type="EC" id="2.2.1.1"/>
    </reaction>
</comment>
<feature type="active site" description="Proton donor" evidence="12">
    <location>
        <position position="411"/>
    </location>
</feature>
<feature type="binding site" evidence="13">
    <location>
        <position position="461"/>
    </location>
    <ligand>
        <name>substrate</name>
    </ligand>
</feature>
<evidence type="ECO:0000313" key="19">
    <source>
        <dbReference type="Proteomes" id="UP000057158"/>
    </source>
</evidence>
<dbReference type="InterPro" id="IPR055152">
    <property type="entry name" value="Transketolase-like_C_2"/>
</dbReference>
<dbReference type="FunFam" id="3.40.50.970:FF:000003">
    <property type="entry name" value="Transketolase"/>
    <property type="match status" value="1"/>
</dbReference>
<dbReference type="PROSITE" id="PS00802">
    <property type="entry name" value="TRANSKETOLASE_2"/>
    <property type="match status" value="1"/>
</dbReference>
<dbReference type="InterPro" id="IPR005474">
    <property type="entry name" value="Transketolase_N"/>
</dbReference>
<keyword evidence="8 15" id="KW-0460">Magnesium</keyword>
<feature type="binding site" evidence="15">
    <location>
        <position position="191"/>
    </location>
    <ligand>
        <name>Mg(2+)</name>
        <dbReference type="ChEBI" id="CHEBI:18420"/>
    </ligand>
</feature>
<evidence type="ECO:0000256" key="4">
    <source>
        <dbReference type="ARBA" id="ARBA00011738"/>
    </source>
</evidence>
<dbReference type="CDD" id="cd07033">
    <property type="entry name" value="TPP_PYR_DXS_TK_like"/>
    <property type="match status" value="1"/>
</dbReference>
<dbReference type="FunFam" id="3.40.50.920:FF:000003">
    <property type="entry name" value="Transketolase"/>
    <property type="match status" value="1"/>
</dbReference>
<comment type="cofactor">
    <cofactor evidence="2">
        <name>Co(2+)</name>
        <dbReference type="ChEBI" id="CHEBI:48828"/>
    </cofactor>
</comment>
<evidence type="ECO:0000313" key="18">
    <source>
        <dbReference type="EMBL" id="ALC15138.1"/>
    </source>
</evidence>
<evidence type="ECO:0000256" key="11">
    <source>
        <dbReference type="NCBIfam" id="TIGR00232"/>
    </source>
</evidence>
<dbReference type="PATRIC" id="fig|1603606.3.peg.374"/>
<proteinExistence type="inferred from homology"/>
<dbReference type="InterPro" id="IPR029061">
    <property type="entry name" value="THDP-binding"/>
</dbReference>
<feature type="binding site" evidence="14">
    <location>
        <position position="73"/>
    </location>
    <ligand>
        <name>thiamine diphosphate</name>
        <dbReference type="ChEBI" id="CHEBI:58937"/>
    </ligand>
</feature>
<dbReference type="Pfam" id="PF02779">
    <property type="entry name" value="Transket_pyr"/>
    <property type="match status" value="1"/>
</dbReference>
<dbReference type="RefSeq" id="WP_082351004.1">
    <property type="nucleotide sequence ID" value="NZ_CP010802.1"/>
</dbReference>
<feature type="binding site" evidence="13">
    <location>
        <position position="469"/>
    </location>
    <ligand>
        <name>substrate</name>
    </ligand>
</feature>